<gene>
    <name evidence="1" type="ORF">C8N29_1072</name>
</gene>
<protein>
    <submittedName>
        <fullName evidence="1">Uncharacterized protein</fullName>
    </submittedName>
</protein>
<keyword evidence="2" id="KW-1185">Reference proteome</keyword>
<sequence length="200" mass="22366">MSNHYARIECIFYSHAWAILNLEKLGINTLEDTIIIELSRQSTLSLVINNSSQRTGISALLNPKVTLDSLAEYFPQLTTRIILASSQPMDISSLCAATQLLHYKETDAKRIVLLVNMMDACHLAEAWQCAESYAIYWDLADPISPSLALLGEKLAEYGCLSSSSWKGLHFYESPHRENPTAESLLSSYKDVLTQYTSLSI</sequence>
<comment type="caution">
    <text evidence="1">The sequence shown here is derived from an EMBL/GenBank/DDBJ whole genome shotgun (WGS) entry which is preliminary data.</text>
</comment>
<evidence type="ECO:0000313" key="2">
    <source>
        <dbReference type="Proteomes" id="UP000244223"/>
    </source>
</evidence>
<dbReference type="Proteomes" id="UP000244223">
    <property type="component" value="Unassembled WGS sequence"/>
</dbReference>
<dbReference type="OrthoDB" id="7080728at2"/>
<name>A0A2T5IZ30_9GAMM</name>
<accession>A0A2T5IZ30</accession>
<dbReference type="RefSeq" id="WP_107865610.1">
    <property type="nucleotide sequence ID" value="NZ_QAON01000007.1"/>
</dbReference>
<dbReference type="EMBL" id="QAON01000007">
    <property type="protein sequence ID" value="PTQ89274.1"/>
    <property type="molecule type" value="Genomic_DNA"/>
</dbReference>
<evidence type="ECO:0000313" key="1">
    <source>
        <dbReference type="EMBL" id="PTQ89274.1"/>
    </source>
</evidence>
<organism evidence="1 2">
    <name type="scientific">Agitococcus lubricus</name>
    <dbReference type="NCBI Taxonomy" id="1077255"/>
    <lineage>
        <taxon>Bacteria</taxon>
        <taxon>Pseudomonadati</taxon>
        <taxon>Pseudomonadota</taxon>
        <taxon>Gammaproteobacteria</taxon>
        <taxon>Moraxellales</taxon>
        <taxon>Moraxellaceae</taxon>
        <taxon>Agitococcus</taxon>
    </lineage>
</organism>
<dbReference type="AlphaFoldDB" id="A0A2T5IZ30"/>
<reference evidence="1 2" key="1">
    <citation type="submission" date="2018-04" db="EMBL/GenBank/DDBJ databases">
        <title>Genomic Encyclopedia of Archaeal and Bacterial Type Strains, Phase II (KMG-II): from individual species to whole genera.</title>
        <authorList>
            <person name="Goeker M."/>
        </authorList>
    </citation>
    <scope>NUCLEOTIDE SEQUENCE [LARGE SCALE GENOMIC DNA]</scope>
    <source>
        <strain evidence="1 2">DSM 5822</strain>
    </source>
</reference>
<proteinExistence type="predicted"/>